<evidence type="ECO:0000313" key="3">
    <source>
        <dbReference type="EMBL" id="KAK4212193.1"/>
    </source>
</evidence>
<feature type="transmembrane region" description="Helical" evidence="2">
    <location>
        <begin position="13"/>
        <end position="32"/>
    </location>
</feature>
<proteinExistence type="predicted"/>
<reference evidence="3" key="1">
    <citation type="journal article" date="2023" name="Mol. Phylogenet. Evol.">
        <title>Genome-scale phylogeny and comparative genomics of the fungal order Sordariales.</title>
        <authorList>
            <person name="Hensen N."/>
            <person name="Bonometti L."/>
            <person name="Westerberg I."/>
            <person name="Brannstrom I.O."/>
            <person name="Guillou S."/>
            <person name="Cros-Aarteil S."/>
            <person name="Calhoun S."/>
            <person name="Haridas S."/>
            <person name="Kuo A."/>
            <person name="Mondo S."/>
            <person name="Pangilinan J."/>
            <person name="Riley R."/>
            <person name="LaButti K."/>
            <person name="Andreopoulos B."/>
            <person name="Lipzen A."/>
            <person name="Chen C."/>
            <person name="Yan M."/>
            <person name="Daum C."/>
            <person name="Ng V."/>
            <person name="Clum A."/>
            <person name="Steindorff A."/>
            <person name="Ohm R.A."/>
            <person name="Martin F."/>
            <person name="Silar P."/>
            <person name="Natvig D.O."/>
            <person name="Lalanne C."/>
            <person name="Gautier V."/>
            <person name="Ament-Velasquez S.L."/>
            <person name="Kruys A."/>
            <person name="Hutchinson M.I."/>
            <person name="Powell A.J."/>
            <person name="Barry K."/>
            <person name="Miller A.N."/>
            <person name="Grigoriev I.V."/>
            <person name="Debuchy R."/>
            <person name="Gladieux P."/>
            <person name="Hiltunen Thoren M."/>
            <person name="Johannesson H."/>
        </authorList>
    </citation>
    <scope>NUCLEOTIDE SEQUENCE</scope>
    <source>
        <strain evidence="3">PSN293</strain>
    </source>
</reference>
<organism evidence="3 4">
    <name type="scientific">Rhypophila decipiens</name>
    <dbReference type="NCBI Taxonomy" id="261697"/>
    <lineage>
        <taxon>Eukaryota</taxon>
        <taxon>Fungi</taxon>
        <taxon>Dikarya</taxon>
        <taxon>Ascomycota</taxon>
        <taxon>Pezizomycotina</taxon>
        <taxon>Sordariomycetes</taxon>
        <taxon>Sordariomycetidae</taxon>
        <taxon>Sordariales</taxon>
        <taxon>Naviculisporaceae</taxon>
        <taxon>Rhypophila</taxon>
    </lineage>
</organism>
<evidence type="ECO:0000256" key="1">
    <source>
        <dbReference type="SAM" id="MobiDB-lite"/>
    </source>
</evidence>
<gene>
    <name evidence="3" type="ORF">QBC37DRAFT_196506</name>
</gene>
<comment type="caution">
    <text evidence="3">The sequence shown here is derived from an EMBL/GenBank/DDBJ whole genome shotgun (WGS) entry which is preliminary data.</text>
</comment>
<evidence type="ECO:0000313" key="4">
    <source>
        <dbReference type="Proteomes" id="UP001301769"/>
    </source>
</evidence>
<dbReference type="EMBL" id="MU858132">
    <property type="protein sequence ID" value="KAK4212193.1"/>
    <property type="molecule type" value="Genomic_DNA"/>
</dbReference>
<keyword evidence="4" id="KW-1185">Reference proteome</keyword>
<keyword evidence="2" id="KW-1133">Transmembrane helix</keyword>
<evidence type="ECO:0000256" key="2">
    <source>
        <dbReference type="SAM" id="Phobius"/>
    </source>
</evidence>
<reference evidence="3" key="2">
    <citation type="submission" date="2023-05" db="EMBL/GenBank/DDBJ databases">
        <authorList>
            <consortium name="Lawrence Berkeley National Laboratory"/>
            <person name="Steindorff A."/>
            <person name="Hensen N."/>
            <person name="Bonometti L."/>
            <person name="Westerberg I."/>
            <person name="Brannstrom I.O."/>
            <person name="Guillou S."/>
            <person name="Cros-Aarteil S."/>
            <person name="Calhoun S."/>
            <person name="Haridas S."/>
            <person name="Kuo A."/>
            <person name="Mondo S."/>
            <person name="Pangilinan J."/>
            <person name="Riley R."/>
            <person name="Labutti K."/>
            <person name="Andreopoulos B."/>
            <person name="Lipzen A."/>
            <person name="Chen C."/>
            <person name="Yanf M."/>
            <person name="Daum C."/>
            <person name="Ng V."/>
            <person name="Clum A."/>
            <person name="Ohm R."/>
            <person name="Martin F."/>
            <person name="Silar P."/>
            <person name="Natvig D."/>
            <person name="Lalanne C."/>
            <person name="Gautier V."/>
            <person name="Ament-Velasquez S.L."/>
            <person name="Kruys A."/>
            <person name="Hutchinson M.I."/>
            <person name="Powell A.J."/>
            <person name="Barry K."/>
            <person name="Miller A.N."/>
            <person name="Grigoriev I.V."/>
            <person name="Debuchy R."/>
            <person name="Gladieux P."/>
            <person name="Thoren M.H."/>
            <person name="Johannesson H."/>
        </authorList>
    </citation>
    <scope>NUCLEOTIDE SEQUENCE</scope>
    <source>
        <strain evidence="3">PSN293</strain>
    </source>
</reference>
<dbReference type="AlphaFoldDB" id="A0AAN6Y3W3"/>
<dbReference type="Proteomes" id="UP001301769">
    <property type="component" value="Unassembled WGS sequence"/>
</dbReference>
<keyword evidence="2" id="KW-0472">Membrane</keyword>
<feature type="region of interest" description="Disordered" evidence="1">
    <location>
        <begin position="35"/>
        <end position="56"/>
    </location>
</feature>
<keyword evidence="2" id="KW-0812">Transmembrane</keyword>
<sequence>MKDFGNMCLLTSLAAWVDYSLSFLFFLISLATRHAEKPPRKRRQTPRSISTDSQPRRCSLAHVKRLQVDYTGLYFLLRTTQKDGERLRALEWSFAGCHGRPNEGFQTSKQEIESL</sequence>
<accession>A0AAN6Y3W3</accession>
<name>A0AAN6Y3W3_9PEZI</name>
<protein>
    <submittedName>
        <fullName evidence="3">Uncharacterized protein</fullName>
    </submittedName>
</protein>